<dbReference type="EMBL" id="ML119747">
    <property type="protein sequence ID" value="RPA76266.1"/>
    <property type="molecule type" value="Genomic_DNA"/>
</dbReference>
<dbReference type="Proteomes" id="UP000275078">
    <property type="component" value="Unassembled WGS sequence"/>
</dbReference>
<evidence type="ECO:0000313" key="1">
    <source>
        <dbReference type="EMBL" id="RPA76266.1"/>
    </source>
</evidence>
<protein>
    <submittedName>
        <fullName evidence="1">Uncharacterized protein</fullName>
    </submittedName>
</protein>
<accession>A0A3N4HTC5</accession>
<name>A0A3N4HTC5_ASCIM</name>
<sequence length="262" mass="29494">MDNQPFLMPTGSDTANYTMLFCITCCLPRQYHEFTTSDSNQIFTECYSCRNPMNACLPVALFSLYGKVYKACNPCREKINERNRKRAAVARLDEPVPSRGRKENVPVTGVNDLDIDPEVGYEQVGDISLHLPNDLNKLGPQYDADYVASKHCTDGIVQPEVSACFVREDSDLNLTPCQICCEVGVTFKITRFIPKGPSYPPDTELLACSHYKNEMKKGEQHLWLDGMKVHRFSSENGMDPGVIPEDLKALGPLKEIESTQWK</sequence>
<keyword evidence="2" id="KW-1185">Reference proteome</keyword>
<dbReference type="AlphaFoldDB" id="A0A3N4HTC5"/>
<gene>
    <name evidence="1" type="ORF">BJ508DRAFT_311187</name>
</gene>
<proteinExistence type="predicted"/>
<organism evidence="1 2">
    <name type="scientific">Ascobolus immersus RN42</name>
    <dbReference type="NCBI Taxonomy" id="1160509"/>
    <lineage>
        <taxon>Eukaryota</taxon>
        <taxon>Fungi</taxon>
        <taxon>Dikarya</taxon>
        <taxon>Ascomycota</taxon>
        <taxon>Pezizomycotina</taxon>
        <taxon>Pezizomycetes</taxon>
        <taxon>Pezizales</taxon>
        <taxon>Ascobolaceae</taxon>
        <taxon>Ascobolus</taxon>
    </lineage>
</organism>
<evidence type="ECO:0000313" key="2">
    <source>
        <dbReference type="Proteomes" id="UP000275078"/>
    </source>
</evidence>
<reference evidence="1 2" key="1">
    <citation type="journal article" date="2018" name="Nat. Ecol. Evol.">
        <title>Pezizomycetes genomes reveal the molecular basis of ectomycorrhizal truffle lifestyle.</title>
        <authorList>
            <person name="Murat C."/>
            <person name="Payen T."/>
            <person name="Noel B."/>
            <person name="Kuo A."/>
            <person name="Morin E."/>
            <person name="Chen J."/>
            <person name="Kohler A."/>
            <person name="Krizsan K."/>
            <person name="Balestrini R."/>
            <person name="Da Silva C."/>
            <person name="Montanini B."/>
            <person name="Hainaut M."/>
            <person name="Levati E."/>
            <person name="Barry K.W."/>
            <person name="Belfiori B."/>
            <person name="Cichocki N."/>
            <person name="Clum A."/>
            <person name="Dockter R.B."/>
            <person name="Fauchery L."/>
            <person name="Guy J."/>
            <person name="Iotti M."/>
            <person name="Le Tacon F."/>
            <person name="Lindquist E.A."/>
            <person name="Lipzen A."/>
            <person name="Malagnac F."/>
            <person name="Mello A."/>
            <person name="Molinier V."/>
            <person name="Miyauchi S."/>
            <person name="Poulain J."/>
            <person name="Riccioni C."/>
            <person name="Rubini A."/>
            <person name="Sitrit Y."/>
            <person name="Splivallo R."/>
            <person name="Traeger S."/>
            <person name="Wang M."/>
            <person name="Zifcakova L."/>
            <person name="Wipf D."/>
            <person name="Zambonelli A."/>
            <person name="Paolocci F."/>
            <person name="Nowrousian M."/>
            <person name="Ottonello S."/>
            <person name="Baldrian P."/>
            <person name="Spatafora J.W."/>
            <person name="Henrissat B."/>
            <person name="Nagy L.G."/>
            <person name="Aury J.M."/>
            <person name="Wincker P."/>
            <person name="Grigoriev I.V."/>
            <person name="Bonfante P."/>
            <person name="Martin F.M."/>
        </authorList>
    </citation>
    <scope>NUCLEOTIDE SEQUENCE [LARGE SCALE GENOMIC DNA]</scope>
    <source>
        <strain evidence="1 2">RN42</strain>
    </source>
</reference>